<keyword evidence="2" id="KW-1185">Reference proteome</keyword>
<sequence length="409" mass="47067">MGDEIAEIDDIEFAQQMLSIKEYKCGEDKSSGMKKVEKSQKITLSKFPERIIVNILVKIPPRYINKNVMPVCKTLKEMCFRRSFIEQNFMESKSELLIQEAAGRHMKTKLIEIGKELECESRDLGINQLRKIHSSCDGFLLMNEPWIAWKLQVINPATKFCLTIPKCPSGCQHTACSAALGFDSSTKQYKVVHVMTDSYGFEIFNLSSGDEHWERVSGPWEDPNDRPFDPVEFNWKDPVSINGKILHWYVDSSEYIISMQVNEAKFSRTYLPKCGEVIKTNNYSLVELGGFLSFINSDSETIMDVWILEDFQGQVWSKKHRIVAESINYICPYKSARQNERTMPELGKLVVVAGARRNGEVLILKHKKNSSGYIYDTKSRVMKIFSSNMRNLESFVPHKDSLFSMRRIS</sequence>
<organism evidence="2 3">
    <name type="scientific">Nicotiana tabacum</name>
    <name type="common">Common tobacco</name>
    <dbReference type="NCBI Taxonomy" id="4097"/>
    <lineage>
        <taxon>Eukaryota</taxon>
        <taxon>Viridiplantae</taxon>
        <taxon>Streptophyta</taxon>
        <taxon>Embryophyta</taxon>
        <taxon>Tracheophyta</taxon>
        <taxon>Spermatophyta</taxon>
        <taxon>Magnoliopsida</taxon>
        <taxon>eudicotyledons</taxon>
        <taxon>Gunneridae</taxon>
        <taxon>Pentapetalae</taxon>
        <taxon>asterids</taxon>
        <taxon>lamiids</taxon>
        <taxon>Solanales</taxon>
        <taxon>Solanaceae</taxon>
        <taxon>Nicotianoideae</taxon>
        <taxon>Nicotianeae</taxon>
        <taxon>Nicotiana</taxon>
    </lineage>
</organism>
<evidence type="ECO:0000259" key="1">
    <source>
        <dbReference type="Pfam" id="PF08268"/>
    </source>
</evidence>
<dbReference type="AlphaFoldDB" id="A0A1S3ZQV1"/>
<dbReference type="OMA" id="FECESRE"/>
<evidence type="ECO:0000313" key="2">
    <source>
        <dbReference type="Proteomes" id="UP000790787"/>
    </source>
</evidence>
<evidence type="ECO:0000313" key="3">
    <source>
        <dbReference type="RefSeq" id="XP_016466684.1"/>
    </source>
</evidence>
<dbReference type="PANTHER" id="PTHR31111:SF139">
    <property type="entry name" value="F-BOX ASSOCIATED DOMAIN-CONTAINING PROTEIN"/>
    <property type="match status" value="1"/>
</dbReference>
<dbReference type="Pfam" id="PF08268">
    <property type="entry name" value="FBA_3"/>
    <property type="match status" value="1"/>
</dbReference>
<reference evidence="3" key="2">
    <citation type="submission" date="2025-08" db="UniProtKB">
        <authorList>
            <consortium name="RefSeq"/>
        </authorList>
    </citation>
    <scope>IDENTIFICATION</scope>
    <source>
        <tissue evidence="3">Leaf</tissue>
    </source>
</reference>
<feature type="domain" description="F-box associated beta-propeller type 3" evidence="1">
    <location>
        <begin position="130"/>
        <end position="330"/>
    </location>
</feature>
<gene>
    <name evidence="3" type="primary">LOC107789404</name>
</gene>
<reference evidence="2" key="1">
    <citation type="journal article" date="2014" name="Nat. Commun.">
        <title>The tobacco genome sequence and its comparison with those of tomato and potato.</title>
        <authorList>
            <person name="Sierro N."/>
            <person name="Battey J.N."/>
            <person name="Ouadi S."/>
            <person name="Bakaher N."/>
            <person name="Bovet L."/>
            <person name="Willig A."/>
            <person name="Goepfert S."/>
            <person name="Peitsch M.C."/>
            <person name="Ivanov N.V."/>
        </authorList>
    </citation>
    <scope>NUCLEOTIDE SEQUENCE [LARGE SCALE GENOMIC DNA]</scope>
</reference>
<dbReference type="KEGG" id="nta:107789404"/>
<dbReference type="OrthoDB" id="1246104at2759"/>
<dbReference type="NCBIfam" id="TIGR01640">
    <property type="entry name" value="F_box_assoc_1"/>
    <property type="match status" value="1"/>
</dbReference>
<name>A0A1S3ZQV1_TOBAC</name>
<dbReference type="RefSeq" id="XP_016466684.1">
    <property type="nucleotide sequence ID" value="XM_016611198.1"/>
</dbReference>
<dbReference type="InterPro" id="IPR013187">
    <property type="entry name" value="F-box-assoc_dom_typ3"/>
</dbReference>
<dbReference type="PANTHER" id="PTHR31111">
    <property type="entry name" value="BNAA05G37150D PROTEIN-RELATED"/>
    <property type="match status" value="1"/>
</dbReference>
<dbReference type="GeneID" id="107789404"/>
<dbReference type="Proteomes" id="UP000790787">
    <property type="component" value="Chromosome 2"/>
</dbReference>
<proteinExistence type="predicted"/>
<dbReference type="RefSeq" id="XP_016466684.1">
    <property type="nucleotide sequence ID" value="XM_016611198.2"/>
</dbReference>
<dbReference type="PaxDb" id="4097-A0A1S3ZQV1"/>
<protein>
    <submittedName>
        <fullName evidence="3">Uncharacterized protein LOC107789404</fullName>
    </submittedName>
</protein>
<accession>A0A1S3ZQV1</accession>
<dbReference type="InterPro" id="IPR017451">
    <property type="entry name" value="F-box-assoc_interact_dom"/>
</dbReference>